<comment type="caution">
    <text evidence="2">The sequence shown here is derived from an EMBL/GenBank/DDBJ whole genome shotgun (WGS) entry which is preliminary data.</text>
</comment>
<feature type="transmembrane region" description="Helical" evidence="1">
    <location>
        <begin position="23"/>
        <end position="41"/>
    </location>
</feature>
<gene>
    <name evidence="3" type="ORF">I592_02474</name>
    <name evidence="2" type="ORF">UKC_01493</name>
</gene>
<keyword evidence="1" id="KW-0812">Transmembrane</keyword>
<dbReference type="PATRIC" id="fig|1158614.3.peg.1508"/>
<reference evidence="3 5" key="2">
    <citation type="submission" date="2013-03" db="EMBL/GenBank/DDBJ databases">
        <title>The Genome Sequence of Enterococcus gilvus ATCC BAA-350 (PacBio/Illumina hybrid assembly).</title>
        <authorList>
            <consortium name="The Broad Institute Genomics Platform"/>
            <consortium name="The Broad Institute Genome Sequencing Center for Infectious Disease"/>
            <person name="Earl A."/>
            <person name="Russ C."/>
            <person name="Gilmore M."/>
            <person name="Surin D."/>
            <person name="Walker B."/>
            <person name="Young S."/>
            <person name="Zeng Q."/>
            <person name="Gargeya S."/>
            <person name="Fitzgerald M."/>
            <person name="Haas B."/>
            <person name="Abouelleil A."/>
            <person name="Allen A.W."/>
            <person name="Alvarado L."/>
            <person name="Arachchi H.M."/>
            <person name="Berlin A.M."/>
            <person name="Chapman S.B."/>
            <person name="Gainer-Dewar J."/>
            <person name="Goldberg J."/>
            <person name="Griggs A."/>
            <person name="Gujja S."/>
            <person name="Hansen M."/>
            <person name="Howarth C."/>
            <person name="Imamovic A."/>
            <person name="Ireland A."/>
            <person name="Larimer J."/>
            <person name="McCowan C."/>
            <person name="Murphy C."/>
            <person name="Pearson M."/>
            <person name="Poon T.W."/>
            <person name="Priest M."/>
            <person name="Roberts A."/>
            <person name="Saif S."/>
            <person name="Shea T."/>
            <person name="Sisk P."/>
            <person name="Sykes S."/>
            <person name="Wortman J."/>
            <person name="Nusbaum C."/>
            <person name="Birren B."/>
        </authorList>
    </citation>
    <scope>NUCLEOTIDE SEQUENCE [LARGE SCALE GENOMIC DNA]</scope>
    <source>
        <strain evidence="3 5">ATCC BAA-350</strain>
    </source>
</reference>
<dbReference type="EMBL" id="ASWH01000001">
    <property type="protein sequence ID" value="EOW83147.1"/>
    <property type="molecule type" value="Genomic_DNA"/>
</dbReference>
<feature type="transmembrane region" description="Helical" evidence="1">
    <location>
        <begin position="279"/>
        <end position="301"/>
    </location>
</feature>
<evidence type="ECO:0000313" key="5">
    <source>
        <dbReference type="Proteomes" id="UP000014160"/>
    </source>
</evidence>
<evidence type="ECO:0000256" key="1">
    <source>
        <dbReference type="SAM" id="Phobius"/>
    </source>
</evidence>
<keyword evidence="1" id="KW-1133">Transmembrane helix</keyword>
<feature type="transmembrane region" description="Helical" evidence="1">
    <location>
        <begin position="340"/>
        <end position="364"/>
    </location>
</feature>
<dbReference type="eggNOG" id="COG3290">
    <property type="taxonomic scope" value="Bacteria"/>
</dbReference>
<protein>
    <submittedName>
        <fullName evidence="2">Uncharacterized protein</fullName>
    </submittedName>
</protein>
<feature type="transmembrane region" description="Helical" evidence="1">
    <location>
        <begin position="252"/>
        <end position="270"/>
    </location>
</feature>
<dbReference type="EMBL" id="AJDQ01000006">
    <property type="protein sequence ID" value="EOI57279.1"/>
    <property type="molecule type" value="Genomic_DNA"/>
</dbReference>
<dbReference type="Proteomes" id="UP000014160">
    <property type="component" value="Unassembled WGS sequence"/>
</dbReference>
<accession>R2XQV8</accession>
<name>R2XQV8_9ENTE</name>
<evidence type="ECO:0000313" key="2">
    <source>
        <dbReference type="EMBL" id="EOI57279.1"/>
    </source>
</evidence>
<feature type="transmembrane region" description="Helical" evidence="1">
    <location>
        <begin position="189"/>
        <end position="208"/>
    </location>
</feature>
<keyword evidence="1" id="KW-0472">Membrane</keyword>
<keyword evidence="5" id="KW-1185">Reference proteome</keyword>
<dbReference type="AlphaFoldDB" id="R2XQV8"/>
<evidence type="ECO:0000313" key="4">
    <source>
        <dbReference type="Proteomes" id="UP000013750"/>
    </source>
</evidence>
<organism evidence="2 4">
    <name type="scientific">Enterococcus gilvus ATCC BAA-350</name>
    <dbReference type="NCBI Taxonomy" id="1158614"/>
    <lineage>
        <taxon>Bacteria</taxon>
        <taxon>Bacillati</taxon>
        <taxon>Bacillota</taxon>
        <taxon>Bacilli</taxon>
        <taxon>Lactobacillales</taxon>
        <taxon>Enterococcaceae</taxon>
        <taxon>Enterococcus</taxon>
    </lineage>
</organism>
<proteinExistence type="predicted"/>
<feature type="transmembrane region" description="Helical" evidence="1">
    <location>
        <begin position="220"/>
        <end position="240"/>
    </location>
</feature>
<reference evidence="2 4" key="1">
    <citation type="submission" date="2013-02" db="EMBL/GenBank/DDBJ databases">
        <title>The Genome Sequence of Enterococcus gilvus ATCC BAA-350.</title>
        <authorList>
            <consortium name="The Broad Institute Genome Sequencing Platform"/>
            <consortium name="The Broad Institute Genome Sequencing Center for Infectious Disease"/>
            <person name="Earl A.M."/>
            <person name="Gilmore M.S."/>
            <person name="Lebreton F."/>
            <person name="Walker B."/>
            <person name="Young S.K."/>
            <person name="Zeng Q."/>
            <person name="Gargeya S."/>
            <person name="Fitzgerald M."/>
            <person name="Haas B."/>
            <person name="Abouelleil A."/>
            <person name="Alvarado L."/>
            <person name="Arachchi H.M."/>
            <person name="Berlin A.M."/>
            <person name="Chapman S.B."/>
            <person name="Dewar J."/>
            <person name="Goldberg J."/>
            <person name="Griggs A."/>
            <person name="Gujja S."/>
            <person name="Hansen M."/>
            <person name="Howarth C."/>
            <person name="Imamovic A."/>
            <person name="Larimer J."/>
            <person name="McCowan C."/>
            <person name="Murphy C."/>
            <person name="Neiman D."/>
            <person name="Pearson M."/>
            <person name="Priest M."/>
            <person name="Roberts A."/>
            <person name="Saif S."/>
            <person name="Shea T."/>
            <person name="Sisk P."/>
            <person name="Sykes S."/>
            <person name="Wortman J."/>
            <person name="Nusbaum C."/>
            <person name="Birren B."/>
        </authorList>
    </citation>
    <scope>NUCLEOTIDE SEQUENCE [LARGE SCALE GENOMIC DNA]</scope>
    <source>
        <strain evidence="2 4">ATCC BAA-350</strain>
    </source>
</reference>
<feature type="transmembrane region" description="Helical" evidence="1">
    <location>
        <begin position="307"/>
        <end position="328"/>
    </location>
</feature>
<sequence>MKGCSTIIFRAGKDRDFRSLKKTNLLLIIFVILTTFSLITFKITSEIKKTNVTTLNERWTFIVKDHSDHYIFGKTEQRLKNVHPNNPLVMQQHLETKLKDPQLVVRTNHQWLSVFVGETLIYKYSATDAQTEPGLLQTTIRLPHDYYQQKLRIVTKTPYEYYAGIPAQVFIGEAAKVNRFFILRSLPQFLLLIVCSLLIALLVALFLSKPKESKKASIGSLLLIGFTLLVGMQSLVLNVPASTLLGPRVSSILYNLTSILIPVFLTNYYLLRTKKYHHYYLYGVGSQVFLLVFGLCCLAMGKLSLPIAVQIFSGFNVFMTLYTSAIALAESADHNRFYTICSPGIIMAAFIHCFFYIQLFAGAANLTTDWPLILFSGLMLLIAGYQVEEDLAFIKQQRLLQQESLQQQLKATEKQKNLLATFKLLAEKEAESSDQPVGLSPLLQQMRDYYHGEFQRQAKFFSCQLTVDREAALLEDDDLFLFIQLFEKFLKETSFGTIDIVIRQEHTQLIIESNTSAFTRHSFDESVETASTNDSHHELEQAVLRSNGEWHWQSNEKRQYFKIILAL</sequence>
<dbReference type="Proteomes" id="UP000013750">
    <property type="component" value="Unassembled WGS sequence"/>
</dbReference>
<evidence type="ECO:0000313" key="3">
    <source>
        <dbReference type="EMBL" id="EOW83147.1"/>
    </source>
</evidence>
<feature type="transmembrane region" description="Helical" evidence="1">
    <location>
        <begin position="370"/>
        <end position="387"/>
    </location>
</feature>
<dbReference type="HOGENOM" id="CLU_481237_0_0_9"/>